<evidence type="ECO:0000313" key="3">
    <source>
        <dbReference type="Proteomes" id="UP000002668"/>
    </source>
</evidence>
<protein>
    <submittedName>
        <fullName evidence="2">Predicted protein</fullName>
    </submittedName>
</protein>
<dbReference type="VEuPathDB" id="FungiDB:LEMA_P017200.1"/>
<name>E5AA99_LEPMJ</name>
<dbReference type="HOGENOM" id="CLU_1959975_0_0_1"/>
<organism evidence="3">
    <name type="scientific">Leptosphaeria maculans (strain JN3 / isolate v23.1.3 / race Av1-4-5-6-7-8)</name>
    <name type="common">Blackleg fungus</name>
    <name type="synonym">Phoma lingam</name>
    <dbReference type="NCBI Taxonomy" id="985895"/>
    <lineage>
        <taxon>Eukaryota</taxon>
        <taxon>Fungi</taxon>
        <taxon>Dikarya</taxon>
        <taxon>Ascomycota</taxon>
        <taxon>Pezizomycotina</taxon>
        <taxon>Dothideomycetes</taxon>
        <taxon>Pleosporomycetidae</taxon>
        <taxon>Pleosporales</taxon>
        <taxon>Pleosporineae</taxon>
        <taxon>Leptosphaeriaceae</taxon>
        <taxon>Plenodomus</taxon>
        <taxon>Plenodomus lingam/Leptosphaeria maculans species complex</taxon>
    </lineage>
</organism>
<proteinExistence type="predicted"/>
<evidence type="ECO:0000256" key="1">
    <source>
        <dbReference type="SAM" id="MobiDB-lite"/>
    </source>
</evidence>
<dbReference type="AlphaFoldDB" id="E5AA99"/>
<dbReference type="EMBL" id="FP929138">
    <property type="protein sequence ID" value="CBY00590.1"/>
    <property type="molecule type" value="Genomic_DNA"/>
</dbReference>
<gene>
    <name evidence="2" type="ORF">LEMA_P017200.1</name>
</gene>
<dbReference type="InParanoid" id="E5AA99"/>
<accession>E5AA99</accession>
<dbReference type="Proteomes" id="UP000002668">
    <property type="component" value="Genome"/>
</dbReference>
<reference evidence="3" key="1">
    <citation type="journal article" date="2011" name="Nat. Commun.">
        <title>Effector diversification within compartments of the Leptosphaeria maculans genome affected by Repeat-Induced Point mutations.</title>
        <authorList>
            <person name="Rouxel T."/>
            <person name="Grandaubert J."/>
            <person name="Hane J.K."/>
            <person name="Hoede C."/>
            <person name="van de Wouw A.P."/>
            <person name="Couloux A."/>
            <person name="Dominguez V."/>
            <person name="Anthouard V."/>
            <person name="Bally P."/>
            <person name="Bourras S."/>
            <person name="Cozijnsen A.J."/>
            <person name="Ciuffetti L.M."/>
            <person name="Degrave A."/>
            <person name="Dilmaghani A."/>
            <person name="Duret L."/>
            <person name="Fudal I."/>
            <person name="Goodwin S.B."/>
            <person name="Gout L."/>
            <person name="Glaser N."/>
            <person name="Linglin J."/>
            <person name="Kema G.H.J."/>
            <person name="Lapalu N."/>
            <person name="Lawrence C.B."/>
            <person name="May K."/>
            <person name="Meyer M."/>
            <person name="Ollivier B."/>
            <person name="Poulain J."/>
            <person name="Schoch C.L."/>
            <person name="Simon A."/>
            <person name="Spatafora J.W."/>
            <person name="Stachowiak A."/>
            <person name="Turgeon B.G."/>
            <person name="Tyler B.M."/>
            <person name="Vincent D."/>
            <person name="Weissenbach J."/>
            <person name="Amselem J."/>
            <person name="Quesneville H."/>
            <person name="Oliver R.P."/>
            <person name="Wincker P."/>
            <person name="Balesdent M.-H."/>
            <person name="Howlett B.J."/>
        </authorList>
    </citation>
    <scope>NUCLEOTIDE SEQUENCE [LARGE SCALE GENOMIC DNA]</scope>
    <source>
        <strain evidence="3">JN3 / isolate v23.1.3 / race Av1-4-5-6-7-8</strain>
    </source>
</reference>
<feature type="region of interest" description="Disordered" evidence="1">
    <location>
        <begin position="75"/>
        <end position="95"/>
    </location>
</feature>
<keyword evidence="3" id="KW-1185">Reference proteome</keyword>
<evidence type="ECO:0000313" key="2">
    <source>
        <dbReference type="EMBL" id="CBY00590.1"/>
    </source>
</evidence>
<sequence length="128" mass="13672">MPALANLRQNTQELLDTCLQISCGNIAAGHGLRGVVTVLLLCSFWSAGLANAIRPGHKPAKPMLEQRAAPIPIGTTIRPHRAGDSLGPKPSIPRRPFVGTESTWTKVYPGTTITPFAVNQCRVSNHLG</sequence>